<accession>X1LZV7</accession>
<dbReference type="InterPro" id="IPR038475">
    <property type="entry name" value="RecG_C_sf"/>
</dbReference>
<dbReference type="PANTHER" id="PTHR30595">
    <property type="entry name" value="GLPR-RELATED TRANSCRIPTIONAL REPRESSOR"/>
    <property type="match status" value="1"/>
</dbReference>
<sequence length="109" mass="12808">MDTLINAIKKHLNVRFEIKGIERKDVWDYPLEALREAVINALIHKDYLSTAEIQIKIYDDRLWIWNSGKLPKQLTIESLKTEHSSFPKNPLIASVFYYAGFIERWGFLA</sequence>
<dbReference type="EMBL" id="BARV01003117">
    <property type="protein sequence ID" value="GAH99653.1"/>
    <property type="molecule type" value="Genomic_DNA"/>
</dbReference>
<reference evidence="1" key="1">
    <citation type="journal article" date="2014" name="Front. Microbiol.">
        <title>High frequency of phylogenetically diverse reductive dehalogenase-homologous genes in deep subseafloor sedimentary metagenomes.</title>
        <authorList>
            <person name="Kawai M."/>
            <person name="Futagami T."/>
            <person name="Toyoda A."/>
            <person name="Takaki Y."/>
            <person name="Nishi S."/>
            <person name="Hori S."/>
            <person name="Arai W."/>
            <person name="Tsubouchi T."/>
            <person name="Morono Y."/>
            <person name="Uchiyama I."/>
            <person name="Ito T."/>
            <person name="Fujiyama A."/>
            <person name="Inagaki F."/>
            <person name="Takami H."/>
        </authorList>
    </citation>
    <scope>NUCLEOTIDE SEQUENCE</scope>
    <source>
        <strain evidence="1">Expedition CK06-06</strain>
    </source>
</reference>
<comment type="caution">
    <text evidence="1">The sequence shown here is derived from an EMBL/GenBank/DDBJ whole genome shotgun (WGS) entry which is preliminary data.</text>
</comment>
<organism evidence="1">
    <name type="scientific">marine sediment metagenome</name>
    <dbReference type="NCBI Taxonomy" id="412755"/>
    <lineage>
        <taxon>unclassified sequences</taxon>
        <taxon>metagenomes</taxon>
        <taxon>ecological metagenomes</taxon>
    </lineage>
</organism>
<proteinExistence type="predicted"/>
<protein>
    <submittedName>
        <fullName evidence="1">Uncharacterized protein</fullName>
    </submittedName>
</protein>
<dbReference type="Pfam" id="PF13749">
    <property type="entry name" value="HATPase_c_4"/>
    <property type="match status" value="1"/>
</dbReference>
<dbReference type="PANTHER" id="PTHR30595:SF6">
    <property type="entry name" value="SCHLAFEN ALBA-2 DOMAIN-CONTAINING PROTEIN"/>
    <property type="match status" value="1"/>
</dbReference>
<feature type="non-terminal residue" evidence="1">
    <location>
        <position position="109"/>
    </location>
</feature>
<name>X1LZV7_9ZZZZ</name>
<dbReference type="Gene3D" id="3.30.565.60">
    <property type="match status" value="1"/>
</dbReference>
<evidence type="ECO:0000313" key="1">
    <source>
        <dbReference type="EMBL" id="GAH99653.1"/>
    </source>
</evidence>
<gene>
    <name evidence="1" type="ORF">S06H3_07634</name>
</gene>
<dbReference type="AlphaFoldDB" id="X1LZV7"/>